<evidence type="ECO:0000313" key="9">
    <source>
        <dbReference type="WBParaSite" id="MBELARI_LOCUS5202"/>
    </source>
</evidence>
<feature type="region of interest" description="Disordered" evidence="6">
    <location>
        <begin position="154"/>
        <end position="175"/>
    </location>
</feature>
<evidence type="ECO:0000256" key="3">
    <source>
        <dbReference type="ARBA" id="ARBA00022471"/>
    </source>
</evidence>
<keyword evidence="5 7" id="KW-0732">Signal</keyword>
<evidence type="ECO:0000256" key="1">
    <source>
        <dbReference type="ARBA" id="ARBA00004613"/>
    </source>
</evidence>
<comment type="subcellular location">
    <subcellularLocation>
        <location evidence="1">Secreted</location>
    </subcellularLocation>
</comment>
<dbReference type="GO" id="GO:0005576">
    <property type="term" value="C:extracellular region"/>
    <property type="evidence" value="ECO:0007669"/>
    <property type="project" value="UniProtKB-SubCell"/>
</dbReference>
<reference evidence="9" key="1">
    <citation type="submission" date="2024-02" db="UniProtKB">
        <authorList>
            <consortium name="WormBaseParasite"/>
        </authorList>
    </citation>
    <scope>IDENTIFICATION</scope>
</reference>
<dbReference type="WBParaSite" id="MBELARI_LOCUS5202">
    <property type="protein sequence ID" value="MBELARI_LOCUS5202"/>
    <property type="gene ID" value="MBELARI_LOCUS5202"/>
</dbReference>
<feature type="chain" id="PRO_5042001962" evidence="7">
    <location>
        <begin position="24"/>
        <end position="175"/>
    </location>
</feature>
<evidence type="ECO:0000256" key="5">
    <source>
        <dbReference type="ARBA" id="ARBA00022729"/>
    </source>
</evidence>
<evidence type="ECO:0000313" key="8">
    <source>
        <dbReference type="Proteomes" id="UP000887575"/>
    </source>
</evidence>
<dbReference type="InterPro" id="IPR010264">
    <property type="entry name" value="Self-incomp_S1"/>
</dbReference>
<evidence type="ECO:0000256" key="7">
    <source>
        <dbReference type="SAM" id="SignalP"/>
    </source>
</evidence>
<proteinExistence type="inferred from homology"/>
<accession>A0AAF3J9M2</accession>
<keyword evidence="8" id="KW-1185">Reference proteome</keyword>
<name>A0AAF3J9M2_9BILA</name>
<evidence type="ECO:0000256" key="4">
    <source>
        <dbReference type="ARBA" id="ARBA00022525"/>
    </source>
</evidence>
<keyword evidence="3" id="KW-0713">Self-incompatibility</keyword>
<dbReference type="Proteomes" id="UP000887575">
    <property type="component" value="Unassembled WGS sequence"/>
</dbReference>
<evidence type="ECO:0000256" key="2">
    <source>
        <dbReference type="ARBA" id="ARBA00005581"/>
    </source>
</evidence>
<sequence>MIFKSISCALFLGVLVFSNSASATYEAFAAPAAQALEIIAGLTQEFKVLVTNTATASIFLKCASADDAITGDGSDSDDWWTLQPGDALGWNFGSSAGGRTCFWCYANSNDQAARDSGNWYIHQNVWGLNNFDDCPGTPGQTNEFTYWEIRNDGAYADDGDGDGMKKYSDWGAPPS</sequence>
<dbReference type="GO" id="GO:0060320">
    <property type="term" value="P:rejection of self pollen"/>
    <property type="evidence" value="ECO:0007669"/>
    <property type="project" value="UniProtKB-KW"/>
</dbReference>
<dbReference type="AlphaFoldDB" id="A0AAF3J9M2"/>
<organism evidence="8 9">
    <name type="scientific">Mesorhabditis belari</name>
    <dbReference type="NCBI Taxonomy" id="2138241"/>
    <lineage>
        <taxon>Eukaryota</taxon>
        <taxon>Metazoa</taxon>
        <taxon>Ecdysozoa</taxon>
        <taxon>Nematoda</taxon>
        <taxon>Chromadorea</taxon>
        <taxon>Rhabditida</taxon>
        <taxon>Rhabditina</taxon>
        <taxon>Rhabditomorpha</taxon>
        <taxon>Rhabditoidea</taxon>
        <taxon>Rhabditidae</taxon>
        <taxon>Mesorhabditinae</taxon>
        <taxon>Mesorhabditis</taxon>
    </lineage>
</organism>
<feature type="signal peptide" evidence="7">
    <location>
        <begin position="1"/>
        <end position="23"/>
    </location>
</feature>
<dbReference type="Pfam" id="PF05938">
    <property type="entry name" value="Self-incomp_S1"/>
    <property type="match status" value="1"/>
</dbReference>
<evidence type="ECO:0000256" key="6">
    <source>
        <dbReference type="SAM" id="MobiDB-lite"/>
    </source>
</evidence>
<comment type="similarity">
    <text evidence="2">Belongs to the plant self-incompatibility (S1) protein family.</text>
</comment>
<keyword evidence="4" id="KW-0964">Secreted</keyword>
<protein>
    <submittedName>
        <fullName evidence="9">Uncharacterized protein</fullName>
    </submittedName>
</protein>